<evidence type="ECO:0000256" key="2">
    <source>
        <dbReference type="SAM" id="Coils"/>
    </source>
</evidence>
<dbReference type="OrthoDB" id="9779630at2"/>
<comment type="caution">
    <text evidence="3">The sequence shown here is derived from an EMBL/GenBank/DDBJ whole genome shotgun (WGS) entry which is preliminary data.</text>
</comment>
<evidence type="ECO:0000313" key="3">
    <source>
        <dbReference type="EMBL" id="OEK07235.1"/>
    </source>
</evidence>
<dbReference type="RefSeq" id="WP_069834546.1">
    <property type="nucleotide sequence ID" value="NZ_MDGQ01000003.1"/>
</dbReference>
<dbReference type="PANTHER" id="PTHR31088:SF6">
    <property type="entry name" value="PHAGE SHOCK PROTEIN A"/>
    <property type="match status" value="1"/>
</dbReference>
<organism evidence="3 4">
    <name type="scientific">Roseivirga misakiensis</name>
    <dbReference type="NCBI Taxonomy" id="1563681"/>
    <lineage>
        <taxon>Bacteria</taxon>
        <taxon>Pseudomonadati</taxon>
        <taxon>Bacteroidota</taxon>
        <taxon>Cytophagia</taxon>
        <taxon>Cytophagales</taxon>
        <taxon>Roseivirgaceae</taxon>
        <taxon>Roseivirga</taxon>
    </lineage>
</organism>
<sequence>MNVFKRIFKMGQAETHSALDKLENPIKLTEQGIRDLKKDLDSSLKALAEVKAMAIRSRNDLQTSKNKAKDYENKAMLLLKKAQNGDLEAADADRLASEALVKKEEELEQAKRSQEEVNRFEGNIGQLDQNVKKIRSTISKYENELKTLKARVKVSEATKKLNKQMAQIDSSSTVTMLERMKDKVAQDEALAESYGEIANESKSIDDEIDKALEGGENQAKASDSLAALKNKLGME</sequence>
<gene>
    <name evidence="3" type="ORF">BFP71_02840</name>
</gene>
<feature type="coiled-coil region" evidence="2">
    <location>
        <begin position="33"/>
        <end position="158"/>
    </location>
</feature>
<evidence type="ECO:0000256" key="1">
    <source>
        <dbReference type="ARBA" id="ARBA00043985"/>
    </source>
</evidence>
<keyword evidence="4" id="KW-1185">Reference proteome</keyword>
<dbReference type="InterPro" id="IPR007157">
    <property type="entry name" value="PspA_VIPP1"/>
</dbReference>
<dbReference type="PANTHER" id="PTHR31088">
    <property type="entry name" value="MEMBRANE-ASSOCIATED PROTEIN VIPP1, CHLOROPLASTIC"/>
    <property type="match status" value="1"/>
</dbReference>
<evidence type="ECO:0000313" key="4">
    <source>
        <dbReference type="Proteomes" id="UP000095552"/>
    </source>
</evidence>
<comment type="similarity">
    <text evidence="1">Belongs to the PspA/Vipp/IM30 family.</text>
</comment>
<dbReference type="EMBL" id="MDGQ01000003">
    <property type="protein sequence ID" value="OEK07235.1"/>
    <property type="molecule type" value="Genomic_DNA"/>
</dbReference>
<reference evidence="3 4" key="1">
    <citation type="submission" date="2016-08" db="EMBL/GenBank/DDBJ databases">
        <title>Draft genome of Fabibacter sp. strain SK-8.</title>
        <authorList>
            <person name="Wong S.-K."/>
            <person name="Hamasaki K."/>
            <person name="Yoshizawa S."/>
        </authorList>
    </citation>
    <scope>NUCLEOTIDE SEQUENCE [LARGE SCALE GENOMIC DNA]</scope>
    <source>
        <strain evidence="3 4">SK-8</strain>
    </source>
</reference>
<keyword evidence="2" id="KW-0175">Coiled coil</keyword>
<dbReference type="AlphaFoldDB" id="A0A1E5T776"/>
<dbReference type="STRING" id="1563681.BFP71_02840"/>
<accession>A0A1E5T776</accession>
<dbReference type="Pfam" id="PF04012">
    <property type="entry name" value="PspA_IM30"/>
    <property type="match status" value="1"/>
</dbReference>
<proteinExistence type="inferred from homology"/>
<dbReference type="Proteomes" id="UP000095552">
    <property type="component" value="Unassembled WGS sequence"/>
</dbReference>
<name>A0A1E5T776_9BACT</name>
<protein>
    <submittedName>
        <fullName evidence="3">Phage shock protein A</fullName>
    </submittedName>
</protein>